<evidence type="ECO:0000256" key="8">
    <source>
        <dbReference type="RuleBase" id="RU003738"/>
    </source>
</evidence>
<dbReference type="UniPathway" id="UPA00034">
    <property type="reaction ID" value="UER00027"/>
</dbReference>
<dbReference type="Pfam" id="PF02784">
    <property type="entry name" value="Orn_Arg_deC_N"/>
    <property type="match status" value="1"/>
</dbReference>
<dbReference type="AlphaFoldDB" id="A0A267MKZ6"/>
<organism evidence="10 11">
    <name type="scientific">Anaeromicrobium sediminis</name>
    <dbReference type="NCBI Taxonomy" id="1478221"/>
    <lineage>
        <taxon>Bacteria</taxon>
        <taxon>Bacillati</taxon>
        <taxon>Bacillota</taxon>
        <taxon>Clostridia</taxon>
        <taxon>Peptostreptococcales</taxon>
        <taxon>Thermotaleaceae</taxon>
        <taxon>Anaeromicrobium</taxon>
    </lineage>
</organism>
<dbReference type="InterPro" id="IPR002986">
    <property type="entry name" value="DAP_deCOOHase_LysA"/>
</dbReference>
<keyword evidence="5 8" id="KW-0457">Lysine biosynthesis</keyword>
<feature type="binding site" evidence="5">
    <location>
        <begin position="294"/>
        <end position="297"/>
    </location>
    <ligand>
        <name>pyridoxal 5'-phosphate</name>
        <dbReference type="ChEBI" id="CHEBI:597326"/>
    </ligand>
</feature>
<evidence type="ECO:0000256" key="7">
    <source>
        <dbReference type="PIRSR" id="PIRSR600183-50"/>
    </source>
</evidence>
<dbReference type="PANTHER" id="PTHR43727">
    <property type="entry name" value="DIAMINOPIMELATE DECARBOXYLASE"/>
    <property type="match status" value="1"/>
</dbReference>
<feature type="binding site" evidence="5">
    <location>
        <position position="394"/>
    </location>
    <ligand>
        <name>substrate</name>
    </ligand>
</feature>
<comment type="pathway">
    <text evidence="5 8">Amino-acid biosynthesis; L-lysine biosynthesis via DAP pathway; L-lysine from DL-2,6-diaminopimelate: step 1/1.</text>
</comment>
<evidence type="ECO:0000256" key="4">
    <source>
        <dbReference type="ARBA" id="ARBA00023239"/>
    </source>
</evidence>
<dbReference type="InterPro" id="IPR000183">
    <property type="entry name" value="Orn/DAP/Arg_de-COase"/>
</dbReference>
<comment type="subunit">
    <text evidence="5">Homodimer.</text>
</comment>
<dbReference type="PANTHER" id="PTHR43727:SF2">
    <property type="entry name" value="GROUP IV DECARBOXYLASE"/>
    <property type="match status" value="1"/>
</dbReference>
<feature type="domain" description="Orn/DAP/Arg decarboxylase 2 N-terminal" evidence="9">
    <location>
        <begin position="48"/>
        <end position="300"/>
    </location>
</feature>
<dbReference type="InterPro" id="IPR029066">
    <property type="entry name" value="PLP-binding_barrel"/>
</dbReference>
<evidence type="ECO:0000313" key="10">
    <source>
        <dbReference type="EMBL" id="PAB59588.1"/>
    </source>
</evidence>
<dbReference type="GO" id="GO:0008836">
    <property type="term" value="F:diaminopimelate decarboxylase activity"/>
    <property type="evidence" value="ECO:0007669"/>
    <property type="project" value="UniProtKB-UniRule"/>
</dbReference>
<feature type="binding site" evidence="5">
    <location>
        <position position="394"/>
    </location>
    <ligand>
        <name>pyridoxal 5'-phosphate</name>
        <dbReference type="ChEBI" id="CHEBI:597326"/>
    </ligand>
</feature>
<dbReference type="CDD" id="cd06828">
    <property type="entry name" value="PLPDE_III_DapDC"/>
    <property type="match status" value="1"/>
</dbReference>
<dbReference type="InterPro" id="IPR009006">
    <property type="entry name" value="Ala_racemase/Decarboxylase_C"/>
</dbReference>
<dbReference type="FunFam" id="3.20.20.10:FF:000003">
    <property type="entry name" value="Diaminopimelate decarboxylase"/>
    <property type="match status" value="1"/>
</dbReference>
<feature type="binding site" evidence="5">
    <location>
        <position position="252"/>
    </location>
    <ligand>
        <name>pyridoxal 5'-phosphate</name>
        <dbReference type="ChEBI" id="CHEBI:597326"/>
    </ligand>
</feature>
<keyword evidence="4 5" id="KW-0456">Lyase</keyword>
<evidence type="ECO:0000313" key="11">
    <source>
        <dbReference type="Proteomes" id="UP000216024"/>
    </source>
</evidence>
<evidence type="ECO:0000256" key="6">
    <source>
        <dbReference type="NCBIfam" id="TIGR01048"/>
    </source>
</evidence>
<dbReference type="EMBL" id="NIBG01000007">
    <property type="protein sequence ID" value="PAB59588.1"/>
    <property type="molecule type" value="Genomic_DNA"/>
</dbReference>
<feature type="binding site" evidence="5">
    <location>
        <position position="334"/>
    </location>
    <ligand>
        <name>substrate</name>
    </ligand>
</feature>
<dbReference type="SUPFAM" id="SSF51419">
    <property type="entry name" value="PLP-binding barrel"/>
    <property type="match status" value="1"/>
</dbReference>
<dbReference type="HAMAP" id="MF_02120">
    <property type="entry name" value="LysA"/>
    <property type="match status" value="1"/>
</dbReference>
<evidence type="ECO:0000256" key="2">
    <source>
        <dbReference type="ARBA" id="ARBA00022793"/>
    </source>
</evidence>
<feature type="active site" description="Proton donor" evidence="7">
    <location>
        <position position="365"/>
    </location>
</feature>
<dbReference type="GO" id="GO:0009089">
    <property type="term" value="P:lysine biosynthetic process via diaminopimelate"/>
    <property type="evidence" value="ECO:0007669"/>
    <property type="project" value="UniProtKB-UniRule"/>
</dbReference>
<dbReference type="SUPFAM" id="SSF50621">
    <property type="entry name" value="Alanine racemase C-terminal domain-like"/>
    <property type="match status" value="1"/>
</dbReference>
<evidence type="ECO:0000256" key="5">
    <source>
        <dbReference type="HAMAP-Rule" id="MF_02120"/>
    </source>
</evidence>
<dbReference type="NCBIfam" id="TIGR01048">
    <property type="entry name" value="lysA"/>
    <property type="match status" value="1"/>
</dbReference>
<proteinExistence type="inferred from homology"/>
<comment type="similarity">
    <text evidence="5">Belongs to the Orn/Lys/Arg decarboxylase class-II family. LysA subfamily.</text>
</comment>
<keyword evidence="3 5" id="KW-0663">Pyridoxal phosphate</keyword>
<dbReference type="Gene3D" id="2.40.37.10">
    <property type="entry name" value="Lyase, Ornithine Decarboxylase, Chain A, domain 1"/>
    <property type="match status" value="1"/>
</dbReference>
<name>A0A267MKZ6_9FIRM</name>
<evidence type="ECO:0000256" key="1">
    <source>
        <dbReference type="ARBA" id="ARBA00001933"/>
    </source>
</evidence>
<keyword evidence="2 5" id="KW-0210">Decarboxylase</keyword>
<dbReference type="Gene3D" id="3.20.20.10">
    <property type="entry name" value="Alanine racemase"/>
    <property type="match status" value="1"/>
</dbReference>
<dbReference type="GO" id="GO:0030170">
    <property type="term" value="F:pyridoxal phosphate binding"/>
    <property type="evidence" value="ECO:0007669"/>
    <property type="project" value="UniProtKB-UniRule"/>
</dbReference>
<comment type="catalytic activity">
    <reaction evidence="5 8">
        <text>meso-2,6-diaminopimelate + H(+) = L-lysine + CO2</text>
        <dbReference type="Rhea" id="RHEA:15101"/>
        <dbReference type="ChEBI" id="CHEBI:15378"/>
        <dbReference type="ChEBI" id="CHEBI:16526"/>
        <dbReference type="ChEBI" id="CHEBI:32551"/>
        <dbReference type="ChEBI" id="CHEBI:57791"/>
        <dbReference type="EC" id="4.1.1.20"/>
    </reaction>
</comment>
<accession>A0A267MKZ6</accession>
<evidence type="ECO:0000256" key="3">
    <source>
        <dbReference type="ARBA" id="ARBA00022898"/>
    </source>
</evidence>
<keyword evidence="5" id="KW-0028">Amino-acid biosynthesis</keyword>
<sequence>MKRDLKGRLFTVINRENNFIFNGSDTVELVNKYGTPLYVVSEDHIIDRCIEIKRSFLEKYENTRAVYASKAFLTKEMCKIVSREGLGIDVVSGGEMYTAIKAGFPMENVIFHGNNKTIDEIELAIKSNVGRVVVDNLYELELLNALAAEENKVMDILFRITPGVDSYTHEYISTGQIDSKFGIPLKEEILFEAIYMAMDMEYINLLGFHFHVGSQLFENTSHLMAVDILLELIKDVKEKIGFETEELNVGGGFGIAYTKEDNPRGLSYFVDPIMEEIQNKCNEFDLKRPKVIIEPGRWIIGEAGITLYTIGAIKEIPNVRTYIGIDGGLPDNPRPALYKAHYEAVIANKMNEEIVNKVTIAGKCCESGDILIKDLEVPEIEPGDIIAVKSTGAYNYSMASNYNMIPRPPVVMIKDGVDRLVVRRETYDDILSREVI</sequence>
<feature type="modified residue" description="N6-(pyridoxal phosphate)lysine" evidence="5 7">
    <location>
        <position position="70"/>
    </location>
</feature>
<feature type="binding site" evidence="5">
    <location>
        <position position="366"/>
    </location>
    <ligand>
        <name>substrate</name>
    </ligand>
</feature>
<comment type="cofactor">
    <cofactor evidence="1 5 7 8">
        <name>pyridoxal 5'-phosphate</name>
        <dbReference type="ChEBI" id="CHEBI:597326"/>
    </cofactor>
</comment>
<feature type="binding site" evidence="5">
    <location>
        <position position="297"/>
    </location>
    <ligand>
        <name>substrate</name>
    </ligand>
</feature>
<dbReference type="OrthoDB" id="9802241at2"/>
<dbReference type="PRINTS" id="PR01179">
    <property type="entry name" value="ODADCRBXLASE"/>
</dbReference>
<comment type="function">
    <text evidence="5">Specifically catalyzes the decarboxylation of meso-diaminopimelate (meso-DAP) to L-lysine.</text>
</comment>
<reference evidence="10 11" key="1">
    <citation type="submission" date="2017-06" db="EMBL/GenBank/DDBJ databases">
        <title>Draft genome sequence of anaerobic fermentative bacterium Anaeromicrobium sediminis DY2726D isolated from West Pacific Ocean sediments.</title>
        <authorList>
            <person name="Zeng X."/>
        </authorList>
    </citation>
    <scope>NUCLEOTIDE SEQUENCE [LARGE SCALE GENOMIC DNA]</scope>
    <source>
        <strain evidence="10 11">DY2726D</strain>
    </source>
</reference>
<protein>
    <recommendedName>
        <fullName evidence="5 6">Diaminopimelate decarboxylase</fullName>
        <shortName evidence="5">DAP decarboxylase</shortName>
        <shortName evidence="5">DAPDC</shortName>
        <ecNumber evidence="5 6">4.1.1.20</ecNumber>
    </recommendedName>
</protein>
<comment type="caution">
    <text evidence="10">The sequence shown here is derived from an EMBL/GenBank/DDBJ whole genome shotgun (WGS) entry which is preliminary data.</text>
</comment>
<gene>
    <name evidence="5 10" type="primary">lysA</name>
    <name evidence="10" type="ORF">CCE28_09685</name>
</gene>
<dbReference type="InterPro" id="IPR022644">
    <property type="entry name" value="De-COase2_N"/>
</dbReference>
<evidence type="ECO:0000259" key="9">
    <source>
        <dbReference type="Pfam" id="PF02784"/>
    </source>
</evidence>
<dbReference type="Proteomes" id="UP000216024">
    <property type="component" value="Unassembled WGS sequence"/>
</dbReference>
<feature type="binding site" evidence="5">
    <location>
        <position position="338"/>
    </location>
    <ligand>
        <name>substrate</name>
    </ligand>
</feature>
<dbReference type="PRINTS" id="PR01181">
    <property type="entry name" value="DAPDCRBXLASE"/>
</dbReference>
<keyword evidence="11" id="KW-1185">Reference proteome</keyword>
<dbReference type="EC" id="4.1.1.20" evidence="5 6"/>